<feature type="transmembrane region" description="Helical" evidence="1">
    <location>
        <begin position="147"/>
        <end position="165"/>
    </location>
</feature>
<feature type="transmembrane region" description="Helical" evidence="1">
    <location>
        <begin position="197"/>
        <end position="215"/>
    </location>
</feature>
<keyword evidence="1" id="KW-1133">Transmembrane helix</keyword>
<proteinExistence type="predicted"/>
<evidence type="ECO:0000256" key="1">
    <source>
        <dbReference type="SAM" id="Phobius"/>
    </source>
</evidence>
<dbReference type="OrthoDB" id="447058at2"/>
<sequence>MNKRLRSALQQDMSRRAFWVLVALVVLVKLLMTRFQMAYVWVGGAPLDDELMFRAAQSITDGQWLGAYDWLTLSKHMFFAVWLAVCNLLHLPYLAAGQLLTCGAALACAFAFAPVMRRWKSRFALFALLAFSPAATASFTLRVYRDNIFPGLCMLFFAGLCGYALRCRRPVKQGIGWLVLSGVGLGLAWLTREDGVWLLPFAAAGTLILILTALRDKGSLVKKLGRCALLAVPYGLLAAAILVYSAVNYACYGLFAVSDFSSGSFAAAVGAMSRVKAEEWKPLCSVPTDVRMKLYDAVPELKPLEYWLEEDENLQNSFRNPELDDYQSGSFYWALRKAAWNEGVYDSSQKAEEYWQQVADAINALCDSGQLESNGPKRSSTTPPIRMEYVPDVLAEGVRSLLHTLTFRDCAPYYADQRSLILPEDEAVYEAYLGQQVNSAAQAGSDLPYYSPLQKLVFAGMEAICLVYAMGLPVLFAAAVVLQIRQGFRLLQLRKQKAIQPGQALLWVLLLGLVAMALLRCFMIAFVEVASFNIGTSTMYLSTVHPLLLLYSGAGILTLWRKNQWQTS</sequence>
<dbReference type="Proteomes" id="UP000295184">
    <property type="component" value="Unassembled WGS sequence"/>
</dbReference>
<feature type="transmembrane region" description="Helical" evidence="1">
    <location>
        <begin position="174"/>
        <end position="191"/>
    </location>
</feature>
<feature type="transmembrane region" description="Helical" evidence="1">
    <location>
        <begin position="504"/>
        <end position="527"/>
    </location>
</feature>
<dbReference type="EMBL" id="SLUM01000009">
    <property type="protein sequence ID" value="TCL57786.1"/>
    <property type="molecule type" value="Genomic_DNA"/>
</dbReference>
<feature type="transmembrane region" description="Helical" evidence="1">
    <location>
        <begin position="78"/>
        <end position="111"/>
    </location>
</feature>
<feature type="transmembrane region" description="Helical" evidence="1">
    <location>
        <begin position="539"/>
        <end position="560"/>
    </location>
</feature>
<accession>A0A4R1QV04</accession>
<comment type="caution">
    <text evidence="2">The sequence shown here is derived from an EMBL/GenBank/DDBJ whole genome shotgun (WGS) entry which is preliminary data.</text>
</comment>
<dbReference type="RefSeq" id="WP_058963609.1">
    <property type="nucleotide sequence ID" value="NZ_CABKVM010000015.1"/>
</dbReference>
<keyword evidence="1" id="KW-0472">Membrane</keyword>
<evidence type="ECO:0000313" key="2">
    <source>
        <dbReference type="EMBL" id="TCL57786.1"/>
    </source>
</evidence>
<name>A0A4R1QV04_9FIRM</name>
<evidence type="ECO:0008006" key="4">
    <source>
        <dbReference type="Google" id="ProtNLM"/>
    </source>
</evidence>
<keyword evidence="1" id="KW-0812">Transmembrane</keyword>
<feature type="transmembrane region" description="Helical" evidence="1">
    <location>
        <begin position="20"/>
        <end position="42"/>
    </location>
</feature>
<gene>
    <name evidence="2" type="ORF">EDD77_10960</name>
</gene>
<evidence type="ECO:0000313" key="3">
    <source>
        <dbReference type="Proteomes" id="UP000295184"/>
    </source>
</evidence>
<protein>
    <recommendedName>
        <fullName evidence="4">Dolichyl-phosphate-mannose-protein mannosyltransferase</fullName>
    </recommendedName>
</protein>
<feature type="transmembrane region" description="Helical" evidence="1">
    <location>
        <begin position="227"/>
        <end position="247"/>
    </location>
</feature>
<feature type="transmembrane region" description="Helical" evidence="1">
    <location>
        <begin position="123"/>
        <end position="141"/>
    </location>
</feature>
<feature type="transmembrane region" description="Helical" evidence="1">
    <location>
        <begin position="456"/>
        <end position="484"/>
    </location>
</feature>
<dbReference type="AlphaFoldDB" id="A0A4R1QV04"/>
<dbReference type="STRING" id="1650663.GCA_001486665_01131"/>
<organism evidence="2 3">
    <name type="scientific">Allofournierella massiliensis</name>
    <dbReference type="NCBI Taxonomy" id="1650663"/>
    <lineage>
        <taxon>Bacteria</taxon>
        <taxon>Bacillati</taxon>
        <taxon>Bacillota</taxon>
        <taxon>Clostridia</taxon>
        <taxon>Eubacteriales</taxon>
        <taxon>Oscillospiraceae</taxon>
        <taxon>Allofournierella</taxon>
    </lineage>
</organism>
<reference evidence="2 3" key="1">
    <citation type="submission" date="2019-03" db="EMBL/GenBank/DDBJ databases">
        <title>Genomic Encyclopedia of Type Strains, Phase IV (KMG-IV): sequencing the most valuable type-strain genomes for metagenomic binning, comparative biology and taxonomic classification.</title>
        <authorList>
            <person name="Goeker M."/>
        </authorList>
    </citation>
    <scope>NUCLEOTIDE SEQUENCE [LARGE SCALE GENOMIC DNA]</scope>
    <source>
        <strain evidence="2 3">DSM 100451</strain>
    </source>
</reference>